<proteinExistence type="predicted"/>
<keyword evidence="1" id="KW-0732">Signal</keyword>
<dbReference type="EMBL" id="FQ790346">
    <property type="protein sequence ID" value="CCD53126.1"/>
    <property type="molecule type" value="Genomic_DNA"/>
</dbReference>
<feature type="signal peptide" evidence="1">
    <location>
        <begin position="1"/>
        <end position="18"/>
    </location>
</feature>
<dbReference type="HOGENOM" id="CLU_2996316_0_0_1"/>
<name>G2YNC8_BOTF4</name>
<sequence>MLLLIHILAQLFCPLLNGSSGLARRNSCSSKTLFSSTVAAGNLAHLFHFFASPIFDR</sequence>
<gene>
    <name evidence="2" type="ORF">BofuT4_uP121450.1</name>
</gene>
<feature type="chain" id="PRO_5003440860" evidence="1">
    <location>
        <begin position="19"/>
        <end position="57"/>
    </location>
</feature>
<protein>
    <submittedName>
        <fullName evidence="2">Uncharacterized protein</fullName>
    </submittedName>
</protein>
<evidence type="ECO:0000313" key="3">
    <source>
        <dbReference type="Proteomes" id="UP000008177"/>
    </source>
</evidence>
<evidence type="ECO:0000313" key="2">
    <source>
        <dbReference type="EMBL" id="CCD53126.1"/>
    </source>
</evidence>
<dbReference type="Proteomes" id="UP000008177">
    <property type="component" value="Unplaced contigs"/>
</dbReference>
<accession>G2YNC8</accession>
<evidence type="ECO:0000256" key="1">
    <source>
        <dbReference type="SAM" id="SignalP"/>
    </source>
</evidence>
<reference evidence="3" key="1">
    <citation type="journal article" date="2011" name="PLoS Genet.">
        <title>Genomic analysis of the necrotrophic fungal pathogens Sclerotinia sclerotiorum and Botrytis cinerea.</title>
        <authorList>
            <person name="Amselem J."/>
            <person name="Cuomo C.A."/>
            <person name="van Kan J.A."/>
            <person name="Viaud M."/>
            <person name="Benito E.P."/>
            <person name="Couloux A."/>
            <person name="Coutinho P.M."/>
            <person name="de Vries R.P."/>
            <person name="Dyer P.S."/>
            <person name="Fillinger S."/>
            <person name="Fournier E."/>
            <person name="Gout L."/>
            <person name="Hahn M."/>
            <person name="Kohn L."/>
            <person name="Lapalu N."/>
            <person name="Plummer K.M."/>
            <person name="Pradier J.M."/>
            <person name="Quevillon E."/>
            <person name="Sharon A."/>
            <person name="Simon A."/>
            <person name="ten Have A."/>
            <person name="Tudzynski B."/>
            <person name="Tudzynski P."/>
            <person name="Wincker P."/>
            <person name="Andrew M."/>
            <person name="Anthouard V."/>
            <person name="Beever R.E."/>
            <person name="Beffa R."/>
            <person name="Benoit I."/>
            <person name="Bouzid O."/>
            <person name="Brault B."/>
            <person name="Chen Z."/>
            <person name="Choquer M."/>
            <person name="Collemare J."/>
            <person name="Cotton P."/>
            <person name="Danchin E.G."/>
            <person name="Da Silva C."/>
            <person name="Gautier A."/>
            <person name="Giraud C."/>
            <person name="Giraud T."/>
            <person name="Gonzalez C."/>
            <person name="Grossetete S."/>
            <person name="Guldener U."/>
            <person name="Henrissat B."/>
            <person name="Howlett B.J."/>
            <person name="Kodira C."/>
            <person name="Kretschmer M."/>
            <person name="Lappartient A."/>
            <person name="Leroch M."/>
            <person name="Levis C."/>
            <person name="Mauceli E."/>
            <person name="Neuveglise C."/>
            <person name="Oeser B."/>
            <person name="Pearson M."/>
            <person name="Poulain J."/>
            <person name="Poussereau N."/>
            <person name="Quesneville H."/>
            <person name="Rascle C."/>
            <person name="Schumacher J."/>
            <person name="Segurens B."/>
            <person name="Sexton A."/>
            <person name="Silva E."/>
            <person name="Sirven C."/>
            <person name="Soanes D.M."/>
            <person name="Talbot N.J."/>
            <person name="Templeton M."/>
            <person name="Yandava C."/>
            <person name="Yarden O."/>
            <person name="Zeng Q."/>
            <person name="Rollins J.A."/>
            <person name="Lebrun M.H."/>
            <person name="Dickman M."/>
        </authorList>
    </citation>
    <scope>NUCLEOTIDE SEQUENCE [LARGE SCALE GENOMIC DNA]</scope>
    <source>
        <strain evidence="3">T4</strain>
    </source>
</reference>
<dbReference type="InParanoid" id="G2YNC8"/>
<organism evidence="2 3">
    <name type="scientific">Botryotinia fuckeliana (strain T4)</name>
    <name type="common">Noble rot fungus</name>
    <name type="synonym">Botrytis cinerea</name>
    <dbReference type="NCBI Taxonomy" id="999810"/>
    <lineage>
        <taxon>Eukaryota</taxon>
        <taxon>Fungi</taxon>
        <taxon>Dikarya</taxon>
        <taxon>Ascomycota</taxon>
        <taxon>Pezizomycotina</taxon>
        <taxon>Leotiomycetes</taxon>
        <taxon>Helotiales</taxon>
        <taxon>Sclerotiniaceae</taxon>
        <taxon>Botrytis</taxon>
    </lineage>
</organism>
<dbReference type="AlphaFoldDB" id="G2YNC8"/>